<dbReference type="SUPFAM" id="SSF53383">
    <property type="entry name" value="PLP-dependent transferases"/>
    <property type="match status" value="1"/>
</dbReference>
<dbReference type="AlphaFoldDB" id="A0A9X2RKR0"/>
<feature type="modified residue" description="N6-(pyridoxal phosphate)lysine" evidence="9">
    <location>
        <position position="225"/>
    </location>
</feature>
<dbReference type="InterPro" id="IPR015421">
    <property type="entry name" value="PyrdxlP-dep_Trfase_major"/>
</dbReference>
<accession>A0A9X2RKR0</accession>
<keyword evidence="7 9" id="KW-0663">Pyridoxal phosphate</keyword>
<dbReference type="InterPro" id="IPR005861">
    <property type="entry name" value="HisP_aminotrans"/>
</dbReference>
<dbReference type="InterPro" id="IPR004839">
    <property type="entry name" value="Aminotransferase_I/II_large"/>
</dbReference>
<comment type="catalytic activity">
    <reaction evidence="8 9">
        <text>L-histidinol phosphate + 2-oxoglutarate = 3-(imidazol-4-yl)-2-oxopropyl phosphate + L-glutamate</text>
        <dbReference type="Rhea" id="RHEA:23744"/>
        <dbReference type="ChEBI" id="CHEBI:16810"/>
        <dbReference type="ChEBI" id="CHEBI:29985"/>
        <dbReference type="ChEBI" id="CHEBI:57766"/>
        <dbReference type="ChEBI" id="CHEBI:57980"/>
        <dbReference type="EC" id="2.6.1.9"/>
    </reaction>
</comment>
<reference evidence="11" key="1">
    <citation type="submission" date="2022-07" db="EMBL/GenBank/DDBJ databases">
        <title>Parvularcula maris sp. nov., an algicidal bacterium isolated from seawater.</title>
        <authorList>
            <person name="Li F."/>
        </authorList>
    </citation>
    <scope>NUCLEOTIDE SEQUENCE</scope>
    <source>
        <strain evidence="11">BGMRC 0090</strain>
    </source>
</reference>
<evidence type="ECO:0000256" key="1">
    <source>
        <dbReference type="ARBA" id="ARBA00001933"/>
    </source>
</evidence>
<dbReference type="InterPro" id="IPR015424">
    <property type="entry name" value="PyrdxlP-dep_Trfase"/>
</dbReference>
<dbReference type="GO" id="GO:0030170">
    <property type="term" value="F:pyridoxal phosphate binding"/>
    <property type="evidence" value="ECO:0007669"/>
    <property type="project" value="InterPro"/>
</dbReference>
<comment type="subunit">
    <text evidence="4 9">Homodimer.</text>
</comment>
<keyword evidence="12" id="KW-1185">Reference proteome</keyword>
<dbReference type="GO" id="GO:0000105">
    <property type="term" value="P:L-histidine biosynthetic process"/>
    <property type="evidence" value="ECO:0007669"/>
    <property type="project" value="UniProtKB-UniRule"/>
</dbReference>
<evidence type="ECO:0000256" key="6">
    <source>
        <dbReference type="ARBA" id="ARBA00022679"/>
    </source>
</evidence>
<evidence type="ECO:0000313" key="11">
    <source>
        <dbReference type="EMBL" id="MCQ8185852.1"/>
    </source>
</evidence>
<dbReference type="RefSeq" id="WP_256619743.1">
    <property type="nucleotide sequence ID" value="NZ_JANIBC010000008.1"/>
</dbReference>
<dbReference type="PANTHER" id="PTHR43643">
    <property type="entry name" value="HISTIDINOL-PHOSPHATE AMINOTRANSFERASE 2"/>
    <property type="match status" value="1"/>
</dbReference>
<evidence type="ECO:0000256" key="3">
    <source>
        <dbReference type="ARBA" id="ARBA00007970"/>
    </source>
</evidence>
<organism evidence="11 12">
    <name type="scientific">Parvularcula maris</name>
    <dbReference type="NCBI Taxonomy" id="2965077"/>
    <lineage>
        <taxon>Bacteria</taxon>
        <taxon>Pseudomonadati</taxon>
        <taxon>Pseudomonadota</taxon>
        <taxon>Alphaproteobacteria</taxon>
        <taxon>Parvularculales</taxon>
        <taxon>Parvularculaceae</taxon>
        <taxon>Parvularcula</taxon>
    </lineage>
</organism>
<evidence type="ECO:0000259" key="10">
    <source>
        <dbReference type="Pfam" id="PF00155"/>
    </source>
</evidence>
<keyword evidence="9" id="KW-0368">Histidine biosynthesis</keyword>
<dbReference type="Gene3D" id="3.40.640.10">
    <property type="entry name" value="Type I PLP-dependent aspartate aminotransferase-like (Major domain)"/>
    <property type="match status" value="1"/>
</dbReference>
<dbReference type="PANTHER" id="PTHR43643:SF3">
    <property type="entry name" value="HISTIDINOL-PHOSPHATE AMINOTRANSFERASE"/>
    <property type="match status" value="1"/>
</dbReference>
<keyword evidence="6 9" id="KW-0808">Transferase</keyword>
<dbReference type="EMBL" id="JANIBC010000008">
    <property type="protein sequence ID" value="MCQ8185852.1"/>
    <property type="molecule type" value="Genomic_DNA"/>
</dbReference>
<gene>
    <name evidence="9 11" type="primary">hisC</name>
    <name evidence="11" type="ORF">NOG11_10655</name>
</gene>
<protein>
    <recommendedName>
        <fullName evidence="9">Histidinol-phosphate aminotransferase</fullName>
        <ecNumber evidence="9">2.6.1.9</ecNumber>
    </recommendedName>
    <alternativeName>
        <fullName evidence="9">Imidazole acetol-phosphate transaminase</fullName>
    </alternativeName>
</protein>
<proteinExistence type="inferred from homology"/>
<evidence type="ECO:0000256" key="7">
    <source>
        <dbReference type="ARBA" id="ARBA00022898"/>
    </source>
</evidence>
<dbReference type="InterPro" id="IPR050106">
    <property type="entry name" value="HistidinolP_aminotransfase"/>
</dbReference>
<dbReference type="InterPro" id="IPR015422">
    <property type="entry name" value="PyrdxlP-dep_Trfase_small"/>
</dbReference>
<dbReference type="CDD" id="cd00609">
    <property type="entry name" value="AAT_like"/>
    <property type="match status" value="1"/>
</dbReference>
<comment type="similarity">
    <text evidence="3 9">Belongs to the class-II pyridoxal-phosphate-dependent aminotransferase family. Histidinol-phosphate aminotransferase subfamily.</text>
</comment>
<dbReference type="HAMAP" id="MF_01023">
    <property type="entry name" value="HisC_aminotrans_2"/>
    <property type="match status" value="1"/>
</dbReference>
<dbReference type="Gene3D" id="3.90.1150.10">
    <property type="entry name" value="Aspartate Aminotransferase, domain 1"/>
    <property type="match status" value="1"/>
</dbReference>
<evidence type="ECO:0000256" key="2">
    <source>
        <dbReference type="ARBA" id="ARBA00005011"/>
    </source>
</evidence>
<feature type="domain" description="Aminotransferase class I/classII large" evidence="10">
    <location>
        <begin position="31"/>
        <end position="358"/>
    </location>
</feature>
<comment type="cofactor">
    <cofactor evidence="1 9">
        <name>pyridoxal 5'-phosphate</name>
        <dbReference type="ChEBI" id="CHEBI:597326"/>
    </cofactor>
</comment>
<keyword evidence="9" id="KW-0028">Amino-acid biosynthesis</keyword>
<comment type="pathway">
    <text evidence="2 9">Amino-acid biosynthesis; L-histidine biosynthesis; L-histidine from 5-phospho-alpha-D-ribose 1-diphosphate: step 7/9.</text>
</comment>
<dbReference type="GO" id="GO:0004400">
    <property type="term" value="F:histidinol-phosphate transaminase activity"/>
    <property type="evidence" value="ECO:0007669"/>
    <property type="project" value="UniProtKB-UniRule"/>
</dbReference>
<evidence type="ECO:0000256" key="4">
    <source>
        <dbReference type="ARBA" id="ARBA00011738"/>
    </source>
</evidence>
<sequence>MTQRPKPRTGILDIDPYVPGKAGAAGRRTYKLSSNESALGPAPSAIEALREAAAHSHVYPEGAATSLRAKLAELHDLDPERLIVGNGSDEVLSLSVRCFTEPGDEVLMTRHGFSYYPIIARAEGCVPVMAEEDDLTADVNALLAALTDRTRLVFLANPNNPTGTLLPSEEVRRLRRELPPHLMLVLDGAYAEYVKEDGYDAGRSLVDEAEETGTDNVIMTRTFSKIYGLGGLRVGWGYAPPYVIDVMQRVRGPFNVGAPSLAAAEAALGDQDFVERNRLHNEEEMARLEGVLTQRGFRVRTTRANFILLDVGTEEEAKRFLTHAEEHGVMLRGLSSSNLPGFVRVSVGSKEANNAFLEAASAFRRS</sequence>
<name>A0A9X2RKR0_9PROT</name>
<evidence type="ECO:0000256" key="5">
    <source>
        <dbReference type="ARBA" id="ARBA00022576"/>
    </source>
</evidence>
<dbReference type="Proteomes" id="UP001142610">
    <property type="component" value="Unassembled WGS sequence"/>
</dbReference>
<evidence type="ECO:0000256" key="9">
    <source>
        <dbReference type="HAMAP-Rule" id="MF_01023"/>
    </source>
</evidence>
<dbReference type="NCBIfam" id="TIGR01141">
    <property type="entry name" value="hisC"/>
    <property type="match status" value="1"/>
</dbReference>
<comment type="caution">
    <text evidence="11">The sequence shown here is derived from an EMBL/GenBank/DDBJ whole genome shotgun (WGS) entry which is preliminary data.</text>
</comment>
<dbReference type="EC" id="2.6.1.9" evidence="9"/>
<evidence type="ECO:0000256" key="8">
    <source>
        <dbReference type="ARBA" id="ARBA00047481"/>
    </source>
</evidence>
<keyword evidence="5 9" id="KW-0032">Aminotransferase</keyword>
<dbReference type="Pfam" id="PF00155">
    <property type="entry name" value="Aminotran_1_2"/>
    <property type="match status" value="1"/>
</dbReference>
<evidence type="ECO:0000313" key="12">
    <source>
        <dbReference type="Proteomes" id="UP001142610"/>
    </source>
</evidence>